<dbReference type="Proteomes" id="UP000078572">
    <property type="component" value="Chromosome 1"/>
</dbReference>
<protein>
    <submittedName>
        <fullName evidence="2">Uncharacterized protein</fullName>
    </submittedName>
</protein>
<evidence type="ECO:0000313" key="2">
    <source>
        <dbReference type="EMBL" id="ANJ73757.1"/>
    </source>
</evidence>
<keyword evidence="3" id="KW-1185">Reference proteome</keyword>
<feature type="region of interest" description="Disordered" evidence="1">
    <location>
        <begin position="1"/>
        <end position="37"/>
    </location>
</feature>
<reference evidence="3" key="1">
    <citation type="submission" date="2016-06" db="EMBL/GenBank/DDBJ databases">
        <authorList>
            <person name="Xu Y."/>
            <person name="Nagy A."/>
            <person name="Yan X."/>
            <person name="Kim S.W."/>
            <person name="Haley B."/>
            <person name="Liu N.T."/>
            <person name="Nou X."/>
        </authorList>
    </citation>
    <scope>NUCLEOTIDE SEQUENCE [LARGE SCALE GENOMIC DNA]</scope>
    <source>
        <strain evidence="3">ATCC 49129</strain>
    </source>
</reference>
<gene>
    <name evidence="2" type="ORF">A9Y76_15385</name>
</gene>
<accession>A0A192A0C4</accession>
<evidence type="ECO:0000313" key="3">
    <source>
        <dbReference type="Proteomes" id="UP000078572"/>
    </source>
</evidence>
<organism evidence="2 3">
    <name type="scientific">Ralstonia insidiosa</name>
    <dbReference type="NCBI Taxonomy" id="190721"/>
    <lineage>
        <taxon>Bacteria</taxon>
        <taxon>Pseudomonadati</taxon>
        <taxon>Pseudomonadota</taxon>
        <taxon>Betaproteobacteria</taxon>
        <taxon>Burkholderiales</taxon>
        <taxon>Burkholderiaceae</taxon>
        <taxon>Ralstonia</taxon>
    </lineage>
</organism>
<name>A0A192A0C4_9RALS</name>
<sequence>MRVDHSWRVGKVPQMGREPAPGLPPRAGASQTASSGHGDFEAIKHHFFTGNADRYGSFGDMLHVLFKV</sequence>
<proteinExistence type="predicted"/>
<dbReference type="AlphaFoldDB" id="A0A192A0C4"/>
<evidence type="ECO:0000256" key="1">
    <source>
        <dbReference type="SAM" id="MobiDB-lite"/>
    </source>
</evidence>
<dbReference type="EMBL" id="CP016022">
    <property type="protein sequence ID" value="ANJ73757.1"/>
    <property type="molecule type" value="Genomic_DNA"/>
</dbReference>